<dbReference type="Proteomes" id="UP000185062">
    <property type="component" value="Unassembled WGS sequence"/>
</dbReference>
<keyword evidence="2" id="KW-1185">Reference proteome</keyword>
<name>A0A1N6FV68_9PROT</name>
<accession>A0A1N6FV68</accession>
<reference evidence="1 2" key="1">
    <citation type="submission" date="2016-12" db="EMBL/GenBank/DDBJ databases">
        <authorList>
            <person name="Song W.-J."/>
            <person name="Kurnit D.M."/>
        </authorList>
    </citation>
    <scope>NUCLEOTIDE SEQUENCE [LARGE SCALE GENOMIC DNA]</scope>
    <source>
        <strain evidence="1 2">ATCC 49181</strain>
    </source>
</reference>
<gene>
    <name evidence="1" type="ORF">SAMN02743940_0415</name>
</gene>
<dbReference type="EMBL" id="FSRO01000001">
    <property type="protein sequence ID" value="SIN99110.1"/>
    <property type="molecule type" value="Genomic_DNA"/>
</dbReference>
<dbReference type="RefSeq" id="WP_028461568.1">
    <property type="nucleotide sequence ID" value="NZ_FSRO01000001.1"/>
</dbReference>
<sequence>MQAVIIFLIGTIGLSGYSLEVNSQNTLTVAPKSGLSGEHLQNPDLPCRSVERNSDKTKIDRTSRISAACHDGAVKTLPKETEGVVAKTADVGDIAYILVVGRDGEASVLRPNAAKSSRVYKAGDVIPNKGIMSVDSISVVTYQGSHCVGSTFRYVSGGNIYEICY</sequence>
<evidence type="ECO:0000313" key="2">
    <source>
        <dbReference type="Proteomes" id="UP000185062"/>
    </source>
</evidence>
<dbReference type="STRING" id="44575.SAMN05216419_101815"/>
<evidence type="ECO:0000313" key="1">
    <source>
        <dbReference type="EMBL" id="SIN99110.1"/>
    </source>
</evidence>
<dbReference type="AlphaFoldDB" id="A0A1N6FV68"/>
<proteinExistence type="predicted"/>
<protein>
    <submittedName>
        <fullName evidence="1">Uncharacterized protein</fullName>
    </submittedName>
</protein>
<organism evidence="1 2">
    <name type="scientific">Nitrosomonas cryotolerans ATCC 49181</name>
    <dbReference type="NCBI Taxonomy" id="1131553"/>
    <lineage>
        <taxon>Bacteria</taxon>
        <taxon>Pseudomonadati</taxon>
        <taxon>Pseudomonadota</taxon>
        <taxon>Betaproteobacteria</taxon>
        <taxon>Nitrosomonadales</taxon>
        <taxon>Nitrosomonadaceae</taxon>
        <taxon>Nitrosomonas</taxon>
    </lineage>
</organism>